<evidence type="ECO:0000256" key="3">
    <source>
        <dbReference type="SAM" id="MobiDB-lite"/>
    </source>
</evidence>
<dbReference type="InterPro" id="IPR035900">
    <property type="entry name" value="Colicin_E_sf"/>
</dbReference>
<keyword evidence="5" id="KW-1185">Reference proteome</keyword>
<feature type="region of interest" description="Disordered" evidence="3">
    <location>
        <begin position="1"/>
        <end position="32"/>
    </location>
</feature>
<reference evidence="4 5" key="1">
    <citation type="submission" date="2019-02" db="EMBL/GenBank/DDBJ databases">
        <title>Marinobacter halodurans sp. nov., a marine bacterium isolated from sea tidal flat.</title>
        <authorList>
            <person name="Yoo Y."/>
            <person name="Lee D.W."/>
            <person name="Kim B.S."/>
            <person name="Kim J.-J."/>
        </authorList>
    </citation>
    <scope>NUCLEOTIDE SEQUENCE [LARGE SCALE GENOMIC DNA]</scope>
    <source>
        <strain evidence="4 5">YJ-S3-2</strain>
    </source>
</reference>
<dbReference type="EMBL" id="SJDL01000134">
    <property type="protein sequence ID" value="TBW44493.1"/>
    <property type="molecule type" value="Genomic_DNA"/>
</dbReference>
<feature type="compositionally biased region" description="Basic residues" evidence="3">
    <location>
        <begin position="1"/>
        <end position="10"/>
    </location>
</feature>
<dbReference type="Gene3D" id="1.10.1200.20">
    <property type="entry name" value="Colicin E immunity protein"/>
    <property type="match status" value="1"/>
</dbReference>
<protein>
    <recommendedName>
        <fullName evidence="6">Bacteriocin immunity protein</fullName>
    </recommendedName>
</protein>
<evidence type="ECO:0000256" key="2">
    <source>
        <dbReference type="ARBA" id="ARBA00023025"/>
    </source>
</evidence>
<evidence type="ECO:0008006" key="6">
    <source>
        <dbReference type="Google" id="ProtNLM"/>
    </source>
</evidence>
<sequence length="54" mass="6169">MHHRLNRRLRSSNSTPESINVIFYPKSGNDGTSESILEEIKGWREQAGLSGFKH</sequence>
<gene>
    <name evidence="4" type="ORF">EZI54_23785</name>
</gene>
<comment type="caution">
    <text evidence="4">The sequence shown here is derived from an EMBL/GenBank/DDBJ whole genome shotgun (WGS) entry which is preliminary data.</text>
</comment>
<accession>A0ABY1ZD32</accession>
<keyword evidence="2" id="KW-0079">Bacteriocin immunity</keyword>
<organism evidence="4 5">
    <name type="scientific">Marinobacter halodurans</name>
    <dbReference type="NCBI Taxonomy" id="2528979"/>
    <lineage>
        <taxon>Bacteria</taxon>
        <taxon>Pseudomonadati</taxon>
        <taxon>Pseudomonadota</taxon>
        <taxon>Gammaproteobacteria</taxon>
        <taxon>Pseudomonadales</taxon>
        <taxon>Marinobacteraceae</taxon>
        <taxon>Marinobacter</taxon>
    </lineage>
</organism>
<evidence type="ECO:0000313" key="4">
    <source>
        <dbReference type="EMBL" id="TBW44493.1"/>
    </source>
</evidence>
<comment type="similarity">
    <text evidence="1">Belongs to the colicins ColE2/ColE8/ColE9 and pyocins S1/S2 family.</text>
</comment>
<evidence type="ECO:0000313" key="5">
    <source>
        <dbReference type="Proteomes" id="UP000313645"/>
    </source>
</evidence>
<evidence type="ECO:0000256" key="1">
    <source>
        <dbReference type="ARBA" id="ARBA00009346"/>
    </source>
</evidence>
<dbReference type="SUPFAM" id="SSF47345">
    <property type="entry name" value="Colicin E immunity proteins"/>
    <property type="match status" value="1"/>
</dbReference>
<name>A0ABY1ZD32_9GAMM</name>
<dbReference type="Pfam" id="PF01320">
    <property type="entry name" value="Colicin_Pyocin"/>
    <property type="match status" value="1"/>
</dbReference>
<dbReference type="RefSeq" id="WP_131484321.1">
    <property type="nucleotide sequence ID" value="NZ_SJDL01000134.1"/>
</dbReference>
<proteinExistence type="inferred from homology"/>
<dbReference type="InterPro" id="IPR000290">
    <property type="entry name" value="Colicin_pyocin"/>
</dbReference>
<dbReference type="Proteomes" id="UP000313645">
    <property type="component" value="Unassembled WGS sequence"/>
</dbReference>